<accession>A0A2P2PMI8</accession>
<dbReference type="EMBL" id="GGEC01075496">
    <property type="protein sequence ID" value="MBX55980.1"/>
    <property type="molecule type" value="Transcribed_RNA"/>
</dbReference>
<dbReference type="AlphaFoldDB" id="A0A2P2PMI8"/>
<sequence length="38" mass="4271">MVTSSTQGTKNQPAFVLSVYHIHLYLPSSLTMFLPFTI</sequence>
<evidence type="ECO:0000313" key="1">
    <source>
        <dbReference type="EMBL" id="MBX55980.1"/>
    </source>
</evidence>
<reference evidence="1" key="1">
    <citation type="submission" date="2018-02" db="EMBL/GenBank/DDBJ databases">
        <title>Rhizophora mucronata_Transcriptome.</title>
        <authorList>
            <person name="Meera S.P."/>
            <person name="Sreeshan A."/>
            <person name="Augustine A."/>
        </authorList>
    </citation>
    <scope>NUCLEOTIDE SEQUENCE</scope>
    <source>
        <tissue evidence="1">Leaf</tissue>
    </source>
</reference>
<protein>
    <submittedName>
        <fullName evidence="1">Uncharacterized protein</fullName>
    </submittedName>
</protein>
<proteinExistence type="predicted"/>
<name>A0A2P2PMI8_RHIMU</name>
<organism evidence="1">
    <name type="scientific">Rhizophora mucronata</name>
    <name type="common">Asiatic mangrove</name>
    <dbReference type="NCBI Taxonomy" id="61149"/>
    <lineage>
        <taxon>Eukaryota</taxon>
        <taxon>Viridiplantae</taxon>
        <taxon>Streptophyta</taxon>
        <taxon>Embryophyta</taxon>
        <taxon>Tracheophyta</taxon>
        <taxon>Spermatophyta</taxon>
        <taxon>Magnoliopsida</taxon>
        <taxon>eudicotyledons</taxon>
        <taxon>Gunneridae</taxon>
        <taxon>Pentapetalae</taxon>
        <taxon>rosids</taxon>
        <taxon>fabids</taxon>
        <taxon>Malpighiales</taxon>
        <taxon>Rhizophoraceae</taxon>
        <taxon>Rhizophora</taxon>
    </lineage>
</organism>